<proteinExistence type="predicted"/>
<dbReference type="Gene3D" id="3.40.50.720">
    <property type="entry name" value="NAD(P)-binding Rossmann-like Domain"/>
    <property type="match status" value="1"/>
</dbReference>
<evidence type="ECO:0000313" key="2">
    <source>
        <dbReference type="EMBL" id="AVP64060.1"/>
    </source>
</evidence>
<dbReference type="EMBL" id="CP027776">
    <property type="protein sequence ID" value="AVP64060.1"/>
    <property type="molecule type" value="Genomic_DNA"/>
</dbReference>
<feature type="domain" description="Glycosyltransferase 2-like" evidence="1">
    <location>
        <begin position="5"/>
        <end position="171"/>
    </location>
</feature>
<dbReference type="AlphaFoldDB" id="A0AAU8Z0B5"/>
<protein>
    <submittedName>
        <fullName evidence="2">Glycosyltransferase family 2 protein</fullName>
    </submittedName>
</protein>
<dbReference type="Proteomes" id="UP000238070">
    <property type="component" value="Chromosome"/>
</dbReference>
<dbReference type="CDD" id="cd00761">
    <property type="entry name" value="Glyco_tranf_GTA_type"/>
    <property type="match status" value="1"/>
</dbReference>
<dbReference type="SUPFAM" id="SSF53448">
    <property type="entry name" value="Nucleotide-diphospho-sugar transferases"/>
    <property type="match status" value="1"/>
</dbReference>
<reference evidence="2 3" key="1">
    <citation type="submission" date="2018-01" db="EMBL/GenBank/DDBJ databases">
        <title>Genetic Diversity of Clostridium botulinum in seafood.</title>
        <authorList>
            <person name="Athira V."/>
            <person name="Arun Jyothi P.V."/>
            <person name="Lalitha K.V."/>
            <person name="Joseph T.C."/>
        </authorList>
    </citation>
    <scope>NUCLEOTIDE SEQUENCE [LARGE SCALE GENOMIC DNA]</scope>
    <source>
        <strain evidence="2 3">Mfbjulcb5</strain>
    </source>
</reference>
<dbReference type="GO" id="GO:0016758">
    <property type="term" value="F:hexosyltransferase activity"/>
    <property type="evidence" value="ECO:0007669"/>
    <property type="project" value="UniProtKB-ARBA"/>
</dbReference>
<dbReference type="Gene3D" id="3.90.550.10">
    <property type="entry name" value="Spore Coat Polysaccharide Biosynthesis Protein SpsA, Chain A"/>
    <property type="match status" value="1"/>
</dbReference>
<dbReference type="Pfam" id="PF00535">
    <property type="entry name" value="Glycos_transf_2"/>
    <property type="match status" value="1"/>
</dbReference>
<accession>A0AAU8Z0B5</accession>
<dbReference type="PANTHER" id="PTHR22916:SF3">
    <property type="entry name" value="UDP-GLCNAC:BETAGAL BETA-1,3-N-ACETYLGLUCOSAMINYLTRANSFERASE-LIKE PROTEIN 1"/>
    <property type="match status" value="1"/>
</dbReference>
<dbReference type="InterPro" id="IPR029044">
    <property type="entry name" value="Nucleotide-diphossugar_trans"/>
</dbReference>
<evidence type="ECO:0000259" key="1">
    <source>
        <dbReference type="Pfam" id="PF00535"/>
    </source>
</evidence>
<dbReference type="PANTHER" id="PTHR22916">
    <property type="entry name" value="GLYCOSYLTRANSFERASE"/>
    <property type="match status" value="1"/>
</dbReference>
<sequence length="434" mass="50145">MPLLSIIIPVYNVENYLEECLNSILDQGFSDYEVILVNDASTDSSGIICNHYSKKYSNFKVIHLEANSLLGAARNIGLKNAKGYYVHFCDADDYYISDSLKSVAEELNNNATDIIIGHFTCKPEKGAFVCSDMNLNFKNHKSIYSSELLQHYICNENFMGTAWRFIVKREFLLKNKIYFVEGYFAEDEEWFPKILCSTNKFYEIKKPFYCYRSRKIGSITSQKTYLHSKSQLKAIINLLKFLSEKKLKNIEKEFIYSRVHHLLGIFSTRCDTFNEEQIKDLVSIIDINIKELNSIEEIYLKEIFLKFIIEYGSYKGICLYKEYIIKETLEKVSGKEDKDIYIFPTGYNGEGTARILKNSGYKVKGFLDNSDIKNGSIIYGLEVNLPSKLKTLSTKKLDNASIIISTQKEQVIEILRNQLKDLGIKDDQISVRVY</sequence>
<name>A0AAU8Z0B5_CLOBO</name>
<organism evidence="2 3">
    <name type="scientific">Clostridium botulinum</name>
    <dbReference type="NCBI Taxonomy" id="1491"/>
    <lineage>
        <taxon>Bacteria</taxon>
        <taxon>Bacillati</taxon>
        <taxon>Bacillota</taxon>
        <taxon>Clostridia</taxon>
        <taxon>Eubacteriales</taxon>
        <taxon>Clostridiaceae</taxon>
        <taxon>Clostridium</taxon>
    </lineage>
</organism>
<dbReference type="InterPro" id="IPR001173">
    <property type="entry name" value="Glyco_trans_2-like"/>
</dbReference>
<evidence type="ECO:0000313" key="3">
    <source>
        <dbReference type="Proteomes" id="UP000238070"/>
    </source>
</evidence>
<gene>
    <name evidence="2" type="ORF">C3B64_07235</name>
</gene>